<accession>A0A9P7FHT5</accession>
<reference evidence="3" key="1">
    <citation type="journal article" date="2020" name="New Phytol.">
        <title>Comparative genomics reveals dynamic genome evolution in host specialist ectomycorrhizal fungi.</title>
        <authorList>
            <person name="Lofgren L.A."/>
            <person name="Nguyen N.H."/>
            <person name="Vilgalys R."/>
            <person name="Ruytinx J."/>
            <person name="Liao H.L."/>
            <person name="Branco S."/>
            <person name="Kuo A."/>
            <person name="LaButti K."/>
            <person name="Lipzen A."/>
            <person name="Andreopoulos W."/>
            <person name="Pangilinan J."/>
            <person name="Riley R."/>
            <person name="Hundley H."/>
            <person name="Na H."/>
            <person name="Barry K."/>
            <person name="Grigoriev I.V."/>
            <person name="Stajich J.E."/>
            <person name="Kennedy P.G."/>
        </authorList>
    </citation>
    <scope>NUCLEOTIDE SEQUENCE</scope>
    <source>
        <strain evidence="3">FC423</strain>
    </source>
</reference>
<dbReference type="GO" id="GO:1905762">
    <property type="term" value="F:CCR4-NOT complex binding"/>
    <property type="evidence" value="ECO:0007669"/>
    <property type="project" value="TreeGrafter"/>
</dbReference>
<dbReference type="InterPro" id="IPR021139">
    <property type="entry name" value="NYN"/>
</dbReference>
<name>A0A9P7FHT5_9AGAM</name>
<feature type="compositionally biased region" description="Low complexity" evidence="1">
    <location>
        <begin position="608"/>
        <end position="620"/>
    </location>
</feature>
<feature type="region of interest" description="Disordered" evidence="1">
    <location>
        <begin position="391"/>
        <end position="461"/>
    </location>
</feature>
<dbReference type="RefSeq" id="XP_041297594.1">
    <property type="nucleotide sequence ID" value="XM_041435704.1"/>
</dbReference>
<feature type="compositionally biased region" description="Low complexity" evidence="1">
    <location>
        <begin position="402"/>
        <end position="412"/>
    </location>
</feature>
<dbReference type="PANTHER" id="PTHR14379:SF3">
    <property type="entry name" value="MEIOSIS REGULATOR AND MRNA STABILITY FACTOR 1"/>
    <property type="match status" value="1"/>
</dbReference>
<feature type="compositionally biased region" description="Polar residues" evidence="1">
    <location>
        <begin position="585"/>
        <end position="607"/>
    </location>
</feature>
<feature type="compositionally biased region" description="Acidic residues" evidence="1">
    <location>
        <begin position="391"/>
        <end position="401"/>
    </location>
</feature>
<dbReference type="AlphaFoldDB" id="A0A9P7FHT5"/>
<dbReference type="GO" id="GO:0010468">
    <property type="term" value="P:regulation of gene expression"/>
    <property type="evidence" value="ECO:0007669"/>
    <property type="project" value="InterPro"/>
</dbReference>
<dbReference type="GO" id="GO:0005777">
    <property type="term" value="C:peroxisome"/>
    <property type="evidence" value="ECO:0007669"/>
    <property type="project" value="InterPro"/>
</dbReference>
<evidence type="ECO:0000313" key="4">
    <source>
        <dbReference type="Proteomes" id="UP000823399"/>
    </source>
</evidence>
<comment type="caution">
    <text evidence="3">The sequence shown here is derived from an EMBL/GenBank/DDBJ whole genome shotgun (WGS) entry which is preliminary data.</text>
</comment>
<feature type="compositionally biased region" description="Polar residues" evidence="1">
    <location>
        <begin position="278"/>
        <end position="297"/>
    </location>
</feature>
<dbReference type="GeneID" id="64697963"/>
<feature type="region of interest" description="Disordered" evidence="1">
    <location>
        <begin position="338"/>
        <end position="365"/>
    </location>
</feature>
<sequence>MSSQSSQKSVGFRSDLQSSGVSIIDCPHNGKKEVVDKMILVDMITFAVDNPSPATVILIAGDRDYAYAISTLRLRQYNVVLVVPPAPNIPQSLESQASVVVDWNFAILGKRTETDTAPVRQPYRNLDEDIVERLSREICDSNEDPAVTLLSSNLPTAPAHTRRVSAAELLQPSVFEESSDTAPGDATQPASTLTPKKVTSKIHETPVHYRFGSVASRTRSATQSTHSVSDLEQGSGSPLKEHKALSNESLADSFVSYANEIQDATQDPFSRTFTGLERNQNSAESGPLSATGSSNFPLSPPPAVTYNVDSKNTPLPPLSHTRTISGGTPISYDGKPQNAVPAAMPSSPIVSSRGRSDDITPPSSTNIDLTSAMLDNHAVASDKAALQDAFGIDDEDGDDSSTSEFDTSPDSPIWTTVDVTNSLFDPPPSPFTPPHSVITMSSSTPSSPALTVSDSDVSTSNVDVDSQQASSVISDNEDNPSACQAPLIESVEDKIRRNTPSKFLPLMNQLLLARSKGEVKPLRSTIAVDLMQHDKNVYLSAGVTRFAQYTALAEHASLIQLGGREGDAWITLHPNLFRQDIDLDTPQSSSTSSTVHDNNSPTPQNNIPHTKTPSPTSSPSAMPPPTPGTTKPPPLNPNAEPFRAIVPIPLCFRPLITCLAKFHTDGVPKPVRSVVGQGLGLAAYSQAGTSSLKEYLVQAVHAGVVECGGHGGSAWVRLHRDVLNGKRSY</sequence>
<feature type="domain" description="NYN" evidence="2">
    <location>
        <begin position="5"/>
        <end position="101"/>
    </location>
</feature>
<dbReference type="PANTHER" id="PTHR14379">
    <property type="entry name" value="LIMKAIN B LKAP"/>
    <property type="match status" value="1"/>
</dbReference>
<evidence type="ECO:0000259" key="2">
    <source>
        <dbReference type="Pfam" id="PF01936"/>
    </source>
</evidence>
<gene>
    <name evidence="3" type="ORF">F5147DRAFT_673149</name>
</gene>
<evidence type="ECO:0000313" key="3">
    <source>
        <dbReference type="EMBL" id="KAG2116495.1"/>
    </source>
</evidence>
<dbReference type="InterPro" id="IPR024768">
    <property type="entry name" value="Marf1"/>
</dbReference>
<dbReference type="OrthoDB" id="549353at2759"/>
<proteinExistence type="predicted"/>
<dbReference type="EMBL" id="JABBWM010000006">
    <property type="protein sequence ID" value="KAG2116495.1"/>
    <property type="molecule type" value="Genomic_DNA"/>
</dbReference>
<feature type="compositionally biased region" description="Low complexity" evidence="1">
    <location>
        <begin position="434"/>
        <end position="461"/>
    </location>
</feature>
<dbReference type="Proteomes" id="UP000823399">
    <property type="component" value="Unassembled WGS sequence"/>
</dbReference>
<organism evidence="3 4">
    <name type="scientific">Suillus discolor</name>
    <dbReference type="NCBI Taxonomy" id="1912936"/>
    <lineage>
        <taxon>Eukaryota</taxon>
        <taxon>Fungi</taxon>
        <taxon>Dikarya</taxon>
        <taxon>Basidiomycota</taxon>
        <taxon>Agaricomycotina</taxon>
        <taxon>Agaricomycetes</taxon>
        <taxon>Agaricomycetidae</taxon>
        <taxon>Boletales</taxon>
        <taxon>Suillineae</taxon>
        <taxon>Suillaceae</taxon>
        <taxon>Suillus</taxon>
    </lineage>
</organism>
<feature type="region of interest" description="Disordered" evidence="1">
    <location>
        <begin position="581"/>
        <end position="638"/>
    </location>
</feature>
<keyword evidence="4" id="KW-1185">Reference proteome</keyword>
<evidence type="ECO:0000256" key="1">
    <source>
        <dbReference type="SAM" id="MobiDB-lite"/>
    </source>
</evidence>
<dbReference type="Pfam" id="PF01936">
    <property type="entry name" value="NYN"/>
    <property type="match status" value="1"/>
</dbReference>
<dbReference type="Gene3D" id="3.40.50.1010">
    <property type="entry name" value="5'-nuclease"/>
    <property type="match status" value="1"/>
</dbReference>
<feature type="region of interest" description="Disordered" evidence="1">
    <location>
        <begin position="176"/>
        <end position="243"/>
    </location>
</feature>
<dbReference type="GO" id="GO:0004540">
    <property type="term" value="F:RNA nuclease activity"/>
    <property type="evidence" value="ECO:0007669"/>
    <property type="project" value="InterPro"/>
</dbReference>
<feature type="region of interest" description="Disordered" evidence="1">
    <location>
        <begin position="278"/>
        <end position="303"/>
    </location>
</feature>
<feature type="compositionally biased region" description="Polar residues" evidence="1">
    <location>
        <begin position="215"/>
        <end position="236"/>
    </location>
</feature>
<dbReference type="CDD" id="cd10910">
    <property type="entry name" value="PIN_limkain_b1_N_like"/>
    <property type="match status" value="1"/>
</dbReference>
<protein>
    <recommendedName>
        <fullName evidence="2">NYN domain-containing protein</fullName>
    </recommendedName>
</protein>
<feature type="compositionally biased region" description="Pro residues" evidence="1">
    <location>
        <begin position="621"/>
        <end position="636"/>
    </location>
</feature>
<feature type="compositionally biased region" description="Polar residues" evidence="1">
    <location>
        <begin position="413"/>
        <end position="423"/>
    </location>
</feature>